<organism evidence="1 2">
    <name type="scientific">Fusarium langsethiae</name>
    <dbReference type="NCBI Taxonomy" id="179993"/>
    <lineage>
        <taxon>Eukaryota</taxon>
        <taxon>Fungi</taxon>
        <taxon>Dikarya</taxon>
        <taxon>Ascomycota</taxon>
        <taxon>Pezizomycotina</taxon>
        <taxon>Sordariomycetes</taxon>
        <taxon>Hypocreomycetidae</taxon>
        <taxon>Hypocreales</taxon>
        <taxon>Nectriaceae</taxon>
        <taxon>Fusarium</taxon>
    </lineage>
</organism>
<evidence type="ECO:0000313" key="2">
    <source>
        <dbReference type="Proteomes" id="UP000037904"/>
    </source>
</evidence>
<dbReference type="Gene3D" id="3.40.50.720">
    <property type="entry name" value="NAD(P)-binding Rossmann-like Domain"/>
    <property type="match status" value="1"/>
</dbReference>
<sequence>MPAGVPPKRSYSRTDAAVRVEYPEHHELPASKPLIGQGGQFSRPTLASLSLERKTIVITGGARGLGLVMGQGVVYSGADLAIVDLNKDEAQSQVSQLTDAFKRENPNSENFITQISKTVYDLELKDLCRVLPVTKGLWENRRRIPHRVWAGHLRRLGYPDDVVRDTSQCLCTSCISIAQAVDCIGRGVRPTSKRIKMDDVRQKGWFFSKCEIDMEPPFVLQSSSPYLVVGNKVDLYILDGNDLKLLKTDAVGQPDRRIFDGYSVLVPGTDYSLIVRNLQDWSTTARFETRTRSLLEGDSNEKSWFFHDEHIISLYAFWVKEPTKGRMVCI</sequence>
<keyword evidence="2" id="KW-1185">Reference proteome</keyword>
<dbReference type="InterPro" id="IPR036291">
    <property type="entry name" value="NAD(P)-bd_dom_sf"/>
</dbReference>
<accession>A0A0M9ETV3</accession>
<protein>
    <submittedName>
        <fullName evidence="1">Gluconate 5-dehydrogenase</fullName>
    </submittedName>
</protein>
<name>A0A0M9ETV3_FUSLA</name>
<reference evidence="1 2" key="1">
    <citation type="submission" date="2015-04" db="EMBL/GenBank/DDBJ databases">
        <title>The draft genome sequence of Fusarium langsethiae, a T-2/HT-2 mycotoxin producer.</title>
        <authorList>
            <person name="Lysoe E."/>
            <person name="Divon H.H."/>
            <person name="Terzi V."/>
            <person name="Orru L."/>
            <person name="Lamontanara A."/>
            <person name="Kolseth A.-K."/>
            <person name="Frandsen R.J."/>
            <person name="Nielsen K."/>
            <person name="Thrane U."/>
        </authorList>
    </citation>
    <scope>NUCLEOTIDE SEQUENCE [LARGE SCALE GENOMIC DNA]</scope>
    <source>
        <strain evidence="1 2">Fl201059</strain>
    </source>
</reference>
<proteinExistence type="predicted"/>
<dbReference type="EMBL" id="JXCE01000171">
    <property type="protein sequence ID" value="KPA39788.1"/>
    <property type="molecule type" value="Genomic_DNA"/>
</dbReference>
<dbReference type="SUPFAM" id="SSF51735">
    <property type="entry name" value="NAD(P)-binding Rossmann-fold domains"/>
    <property type="match status" value="1"/>
</dbReference>
<comment type="caution">
    <text evidence="1">The sequence shown here is derived from an EMBL/GenBank/DDBJ whole genome shotgun (WGS) entry which is preliminary data.</text>
</comment>
<dbReference type="AlphaFoldDB" id="A0A0M9ETV3"/>
<dbReference type="Proteomes" id="UP000037904">
    <property type="component" value="Unassembled WGS sequence"/>
</dbReference>
<evidence type="ECO:0000313" key="1">
    <source>
        <dbReference type="EMBL" id="KPA39788.1"/>
    </source>
</evidence>
<gene>
    <name evidence="1" type="ORF">FLAG1_07364</name>
</gene>